<organism evidence="1 2">
    <name type="scientific">Methylocapsa palsarum</name>
    <dbReference type="NCBI Taxonomy" id="1612308"/>
    <lineage>
        <taxon>Bacteria</taxon>
        <taxon>Pseudomonadati</taxon>
        <taxon>Pseudomonadota</taxon>
        <taxon>Alphaproteobacteria</taxon>
        <taxon>Hyphomicrobiales</taxon>
        <taxon>Beijerinckiaceae</taxon>
        <taxon>Methylocapsa</taxon>
    </lineage>
</organism>
<protein>
    <submittedName>
        <fullName evidence="1">Uncharacterized protein</fullName>
    </submittedName>
</protein>
<dbReference type="OrthoDB" id="4333526at2"/>
<name>A0A1I3YTJ7_9HYPH</name>
<gene>
    <name evidence="1" type="ORF">SAMN05444581_106177</name>
</gene>
<dbReference type="RefSeq" id="WP_091681226.1">
    <property type="nucleotide sequence ID" value="NZ_FOSN01000006.1"/>
</dbReference>
<dbReference type="Proteomes" id="UP000198755">
    <property type="component" value="Unassembled WGS sequence"/>
</dbReference>
<evidence type="ECO:0000313" key="1">
    <source>
        <dbReference type="EMBL" id="SFK35123.1"/>
    </source>
</evidence>
<sequence>MAQTFRVYYSQPMKGRVTRNFQIPVNTTSVVVITACEYSPEIVPPNHPNERRRHLGAANVWVSNVGVHGDDGSPNNGVEFVINADWGSPIFVCVDISVLDSPVNITHV</sequence>
<dbReference type="EMBL" id="FOSN01000006">
    <property type="protein sequence ID" value="SFK35123.1"/>
    <property type="molecule type" value="Genomic_DNA"/>
</dbReference>
<accession>A0A1I3YTJ7</accession>
<keyword evidence="2" id="KW-1185">Reference proteome</keyword>
<reference evidence="1 2" key="1">
    <citation type="submission" date="2016-10" db="EMBL/GenBank/DDBJ databases">
        <authorList>
            <person name="de Groot N.N."/>
        </authorList>
    </citation>
    <scope>NUCLEOTIDE SEQUENCE [LARGE SCALE GENOMIC DNA]</scope>
    <source>
        <strain evidence="1 2">NE2</strain>
    </source>
</reference>
<proteinExistence type="predicted"/>
<evidence type="ECO:0000313" key="2">
    <source>
        <dbReference type="Proteomes" id="UP000198755"/>
    </source>
</evidence>
<dbReference type="AlphaFoldDB" id="A0A1I3YTJ7"/>